<evidence type="ECO:0000256" key="5">
    <source>
        <dbReference type="ARBA" id="ARBA00023014"/>
    </source>
</evidence>
<dbReference type="InterPro" id="IPR001055">
    <property type="entry name" value="Adrenodoxin-like"/>
</dbReference>
<keyword evidence="9" id="KW-1185">Reference proteome</keyword>
<dbReference type="InterPro" id="IPR036010">
    <property type="entry name" value="2Fe-2S_ferredoxin-like_sf"/>
</dbReference>
<evidence type="ECO:0000313" key="8">
    <source>
        <dbReference type="EMBL" id="GAQ78903.1"/>
    </source>
</evidence>
<dbReference type="Pfam" id="PF00111">
    <property type="entry name" value="Fer2"/>
    <property type="match status" value="1"/>
</dbReference>
<dbReference type="SUPFAM" id="SSF54292">
    <property type="entry name" value="2Fe-2S ferredoxin-like"/>
    <property type="match status" value="1"/>
</dbReference>
<dbReference type="GO" id="GO:0022900">
    <property type="term" value="P:electron transport chain"/>
    <property type="evidence" value="ECO:0000318"/>
    <property type="project" value="GO_Central"/>
</dbReference>
<gene>
    <name evidence="8" type="ORF">KFL_000200550</name>
</gene>
<dbReference type="CDD" id="cd00207">
    <property type="entry name" value="fer2"/>
    <property type="match status" value="1"/>
</dbReference>
<organism evidence="8 9">
    <name type="scientific">Klebsormidium nitens</name>
    <name type="common">Green alga</name>
    <name type="synonym">Ulothrix nitens</name>
    <dbReference type="NCBI Taxonomy" id="105231"/>
    <lineage>
        <taxon>Eukaryota</taxon>
        <taxon>Viridiplantae</taxon>
        <taxon>Streptophyta</taxon>
        <taxon>Klebsormidiophyceae</taxon>
        <taxon>Klebsormidiales</taxon>
        <taxon>Klebsormidiaceae</taxon>
        <taxon>Klebsormidium</taxon>
    </lineage>
</organism>
<evidence type="ECO:0000259" key="7">
    <source>
        <dbReference type="Pfam" id="PF00111"/>
    </source>
</evidence>
<dbReference type="GO" id="GO:0009055">
    <property type="term" value="F:electron transfer activity"/>
    <property type="evidence" value="ECO:0000318"/>
    <property type="project" value="GO_Central"/>
</dbReference>
<dbReference type="OrthoDB" id="5987010at2759"/>
<dbReference type="AlphaFoldDB" id="A0A1Y1HLP0"/>
<accession>A0A1Y1HLP0</accession>
<keyword evidence="2" id="KW-0001">2Fe-2S</keyword>
<evidence type="ECO:0000256" key="4">
    <source>
        <dbReference type="ARBA" id="ARBA00023004"/>
    </source>
</evidence>
<dbReference type="EMBL" id="DF236969">
    <property type="protein sequence ID" value="GAQ78903.1"/>
    <property type="molecule type" value="Genomic_DNA"/>
</dbReference>
<dbReference type="GO" id="GO:0140647">
    <property type="term" value="P:P450-containing electron transport chain"/>
    <property type="evidence" value="ECO:0007669"/>
    <property type="project" value="InterPro"/>
</dbReference>
<dbReference type="GO" id="GO:0051537">
    <property type="term" value="F:2 iron, 2 sulfur cluster binding"/>
    <property type="evidence" value="ECO:0007669"/>
    <property type="project" value="UniProtKB-KW"/>
</dbReference>
<evidence type="ECO:0000256" key="1">
    <source>
        <dbReference type="ARBA" id="ARBA00010914"/>
    </source>
</evidence>
<dbReference type="Proteomes" id="UP000054558">
    <property type="component" value="Unassembled WGS sequence"/>
</dbReference>
<evidence type="ECO:0000256" key="2">
    <source>
        <dbReference type="ARBA" id="ARBA00022714"/>
    </source>
</evidence>
<evidence type="ECO:0000256" key="3">
    <source>
        <dbReference type="ARBA" id="ARBA00022723"/>
    </source>
</evidence>
<dbReference type="Gene3D" id="3.10.20.30">
    <property type="match status" value="1"/>
</dbReference>
<keyword evidence="4" id="KW-0408">Iron</keyword>
<proteinExistence type="inferred from homology"/>
<dbReference type="OMA" id="AHEWRYE"/>
<dbReference type="GO" id="GO:0005739">
    <property type="term" value="C:mitochondrion"/>
    <property type="evidence" value="ECO:0000318"/>
    <property type="project" value="GO_Central"/>
</dbReference>
<keyword evidence="3" id="KW-0479">Metal-binding</keyword>
<protein>
    <recommendedName>
        <fullName evidence="7">2Fe-2S ferredoxin-type domain-containing protein</fullName>
    </recommendedName>
</protein>
<feature type="domain" description="2Fe-2S ferredoxin-type" evidence="7">
    <location>
        <begin position="151"/>
        <end position="199"/>
    </location>
</feature>
<dbReference type="GO" id="GO:0046872">
    <property type="term" value="F:metal ion binding"/>
    <property type="evidence" value="ECO:0007669"/>
    <property type="project" value="UniProtKB-KW"/>
</dbReference>
<dbReference type="PANTHER" id="PTHR23426:SF65">
    <property type="entry name" value="FERREDOXIN-2, MITOCHONDRIAL"/>
    <property type="match status" value="1"/>
</dbReference>
<sequence length="215" mass="23810">MASMSCHLLPVCNSKAACNYPGRVLQEMEGSSKTMVAPLKSSLWQPGPRRENVHWGRLTCLDLRSTKLNTTTNRRVACQAVEHEAQPAPVSTEAVKETEGEDDGPPFIELEFQPTKGDKVDYAKTVSGTKVLRNLMQENKIELYKLYGKLMNCGGAGNCGTCEVEILEGAELLSERTDAEYKYLKKKPDTYRLACQTIVGDKSNRGKVVVRKTPP</sequence>
<dbReference type="InterPro" id="IPR001041">
    <property type="entry name" value="2Fe-2S_ferredoxin-type"/>
</dbReference>
<comment type="similarity">
    <text evidence="1">Belongs to the adrenodoxin/putidaredoxin family.</text>
</comment>
<dbReference type="PANTHER" id="PTHR23426">
    <property type="entry name" value="FERREDOXIN/ADRENODOXIN"/>
    <property type="match status" value="1"/>
</dbReference>
<comment type="cofactor">
    <cofactor evidence="6">
        <name>[2Fe-2S] cluster</name>
        <dbReference type="ChEBI" id="CHEBI:190135"/>
    </cofactor>
</comment>
<reference evidence="8 9" key="1">
    <citation type="journal article" date="2014" name="Nat. Commun.">
        <title>Klebsormidium flaccidum genome reveals primary factors for plant terrestrial adaptation.</title>
        <authorList>
            <person name="Hori K."/>
            <person name="Maruyama F."/>
            <person name="Fujisawa T."/>
            <person name="Togashi T."/>
            <person name="Yamamoto N."/>
            <person name="Seo M."/>
            <person name="Sato S."/>
            <person name="Yamada T."/>
            <person name="Mori H."/>
            <person name="Tajima N."/>
            <person name="Moriyama T."/>
            <person name="Ikeuchi M."/>
            <person name="Watanabe M."/>
            <person name="Wada H."/>
            <person name="Kobayashi K."/>
            <person name="Saito M."/>
            <person name="Masuda T."/>
            <person name="Sasaki-Sekimoto Y."/>
            <person name="Mashiguchi K."/>
            <person name="Awai K."/>
            <person name="Shimojima M."/>
            <person name="Masuda S."/>
            <person name="Iwai M."/>
            <person name="Nobusawa T."/>
            <person name="Narise T."/>
            <person name="Kondo S."/>
            <person name="Saito H."/>
            <person name="Sato R."/>
            <person name="Murakawa M."/>
            <person name="Ihara Y."/>
            <person name="Oshima-Yamada Y."/>
            <person name="Ohtaka K."/>
            <person name="Satoh M."/>
            <person name="Sonobe K."/>
            <person name="Ishii M."/>
            <person name="Ohtani R."/>
            <person name="Kanamori-Sato M."/>
            <person name="Honoki R."/>
            <person name="Miyazaki D."/>
            <person name="Mochizuki H."/>
            <person name="Umetsu J."/>
            <person name="Higashi K."/>
            <person name="Shibata D."/>
            <person name="Kamiya Y."/>
            <person name="Sato N."/>
            <person name="Nakamura Y."/>
            <person name="Tabata S."/>
            <person name="Ida S."/>
            <person name="Kurokawa K."/>
            <person name="Ohta H."/>
        </authorList>
    </citation>
    <scope>NUCLEOTIDE SEQUENCE [LARGE SCALE GENOMIC DNA]</scope>
    <source>
        <strain evidence="8 9">NIES-2285</strain>
    </source>
</reference>
<evidence type="ECO:0000313" key="9">
    <source>
        <dbReference type="Proteomes" id="UP000054558"/>
    </source>
</evidence>
<dbReference type="InterPro" id="IPR012675">
    <property type="entry name" value="Beta-grasp_dom_sf"/>
</dbReference>
<evidence type="ECO:0000256" key="6">
    <source>
        <dbReference type="ARBA" id="ARBA00034078"/>
    </source>
</evidence>
<dbReference type="STRING" id="105231.A0A1Y1HLP0"/>
<name>A0A1Y1HLP0_KLENI</name>
<keyword evidence="5" id="KW-0411">Iron-sulfur</keyword>